<dbReference type="Gene3D" id="3.10.20.90">
    <property type="entry name" value="Phosphatidylinositol 3-kinase Catalytic Subunit, Chain A, domain 1"/>
    <property type="match status" value="1"/>
</dbReference>
<evidence type="ECO:0000256" key="3">
    <source>
        <dbReference type="ARBA" id="ARBA00022723"/>
    </source>
</evidence>
<evidence type="ECO:0000256" key="4">
    <source>
        <dbReference type="ARBA" id="ARBA00022771"/>
    </source>
</evidence>
<dbReference type="InterPro" id="IPR057766">
    <property type="entry name" value="Znf-C2H2_OTU1-like_C"/>
</dbReference>
<evidence type="ECO:0000256" key="9">
    <source>
        <dbReference type="RuleBase" id="RU367104"/>
    </source>
</evidence>
<dbReference type="GO" id="GO:0030968">
    <property type="term" value="P:endoplasmic reticulum unfolded protein response"/>
    <property type="evidence" value="ECO:0007669"/>
    <property type="project" value="TreeGrafter"/>
</dbReference>
<dbReference type="Gene3D" id="3.90.70.80">
    <property type="match status" value="1"/>
</dbReference>
<dbReference type="AlphaFoldDB" id="A0AAD6J5K0"/>
<keyword evidence="2" id="KW-0645">Protease</keyword>
<name>A0AAD6J5K0_DREDA</name>
<evidence type="ECO:0000313" key="13">
    <source>
        <dbReference type="Proteomes" id="UP001221413"/>
    </source>
</evidence>
<dbReference type="GO" id="GO:0036503">
    <property type="term" value="P:ERAD pathway"/>
    <property type="evidence" value="ECO:0007669"/>
    <property type="project" value="TreeGrafter"/>
</dbReference>
<evidence type="ECO:0000256" key="5">
    <source>
        <dbReference type="ARBA" id="ARBA00022786"/>
    </source>
</evidence>
<evidence type="ECO:0000259" key="11">
    <source>
        <dbReference type="PROSITE" id="PS50802"/>
    </source>
</evidence>
<keyword evidence="7 9" id="KW-0788">Thiol protease</keyword>
<keyword evidence="5 9" id="KW-0833">Ubl conjugation pathway</keyword>
<dbReference type="GO" id="GO:0005634">
    <property type="term" value="C:nucleus"/>
    <property type="evidence" value="ECO:0007669"/>
    <property type="project" value="TreeGrafter"/>
</dbReference>
<sequence length="361" mass="40105">MRVRIRAPKGTHTIELEDIATVGNLLDEIYAKTSIGSRVVSIRYGYPPKQLDIPPPDTLLIDLPFTIHGEQLIVSESRSPSPGLPSRNDGPSSGPLSNSQGTRFQQEEREPRSFAETIPRAVKDFFSPPSPEPSNSKNSYASIKGNEPIVRVIDTGMSCTMRVMEDDNSCMFRAVNYVFARGLDMMTELRSVVAGVIQQDASLPPELQRFSEAVLGMSRDKYCKKIMNPNTWGGYIELTILAEHLDMTIHSISVADGTVVSYNEAKENYGIVIYSGIHYDCVAISDNINDPDQDITVFSKYETKVLDAARNLCRILKERNYATNTASFVLQCQDCGMELVGEKQAQQHGEQTGHSNFAQVR</sequence>
<dbReference type="SUPFAM" id="SSF54001">
    <property type="entry name" value="Cysteine proteinases"/>
    <property type="match status" value="1"/>
</dbReference>
<dbReference type="Pfam" id="PF02338">
    <property type="entry name" value="OTU"/>
    <property type="match status" value="1"/>
</dbReference>
<dbReference type="GO" id="GO:0005829">
    <property type="term" value="C:cytosol"/>
    <property type="evidence" value="ECO:0007669"/>
    <property type="project" value="TreeGrafter"/>
</dbReference>
<keyword evidence="6 9" id="KW-0378">Hydrolase</keyword>
<dbReference type="PROSITE" id="PS50802">
    <property type="entry name" value="OTU"/>
    <property type="match status" value="1"/>
</dbReference>
<keyword evidence="13" id="KW-1185">Reference proteome</keyword>
<dbReference type="PANTHER" id="PTHR13312">
    <property type="entry name" value="HIV-INDUCED PROTEIN-7-LIKE PROTEASE"/>
    <property type="match status" value="1"/>
</dbReference>
<keyword evidence="4" id="KW-0863">Zinc-finger</keyword>
<gene>
    <name evidence="12" type="ORF">Dda_0814</name>
</gene>
<dbReference type="CDD" id="cd22745">
    <property type="entry name" value="OTU_OTU1"/>
    <property type="match status" value="1"/>
</dbReference>
<dbReference type="EMBL" id="JAQGDS010000001">
    <property type="protein sequence ID" value="KAJ6264665.1"/>
    <property type="molecule type" value="Genomic_DNA"/>
</dbReference>
<evidence type="ECO:0000256" key="1">
    <source>
        <dbReference type="ARBA" id="ARBA00000707"/>
    </source>
</evidence>
<evidence type="ECO:0000256" key="10">
    <source>
        <dbReference type="SAM" id="MobiDB-lite"/>
    </source>
</evidence>
<evidence type="ECO:0000256" key="7">
    <source>
        <dbReference type="ARBA" id="ARBA00022807"/>
    </source>
</evidence>
<dbReference type="GO" id="GO:0004843">
    <property type="term" value="F:cysteine-type deubiquitinase activity"/>
    <property type="evidence" value="ECO:0007669"/>
    <property type="project" value="UniProtKB-UniRule"/>
</dbReference>
<dbReference type="InterPro" id="IPR003323">
    <property type="entry name" value="OTU_dom"/>
</dbReference>
<dbReference type="GO" id="GO:0008270">
    <property type="term" value="F:zinc ion binding"/>
    <property type="evidence" value="ECO:0007669"/>
    <property type="project" value="UniProtKB-KW"/>
</dbReference>
<keyword evidence="8" id="KW-0862">Zinc</keyword>
<dbReference type="CDD" id="cd17059">
    <property type="entry name" value="Ubl_OTU1"/>
    <property type="match status" value="1"/>
</dbReference>
<dbReference type="Pfam" id="PF21403">
    <property type="entry name" value="OTU1_UBXL"/>
    <property type="match status" value="1"/>
</dbReference>
<evidence type="ECO:0000256" key="2">
    <source>
        <dbReference type="ARBA" id="ARBA00022670"/>
    </source>
</evidence>
<reference evidence="12" key="1">
    <citation type="submission" date="2023-01" db="EMBL/GenBank/DDBJ databases">
        <title>The chitinases involved in constricting ring structure development in the nematode-trapping fungus Drechslerella dactyloides.</title>
        <authorList>
            <person name="Wang R."/>
            <person name="Zhang L."/>
            <person name="Tang P."/>
            <person name="Li S."/>
            <person name="Liang L."/>
        </authorList>
    </citation>
    <scope>NUCLEOTIDE SEQUENCE</scope>
    <source>
        <strain evidence="12">YMF1.00031</strain>
    </source>
</reference>
<keyword evidence="3" id="KW-0479">Metal-binding</keyword>
<feature type="region of interest" description="Disordered" evidence="10">
    <location>
        <begin position="123"/>
        <end position="142"/>
    </location>
</feature>
<dbReference type="PANTHER" id="PTHR13312:SF0">
    <property type="entry name" value="UBIQUITIN THIOESTERASE OTU1"/>
    <property type="match status" value="1"/>
</dbReference>
<comment type="catalytic activity">
    <reaction evidence="1 9">
        <text>Thiol-dependent hydrolysis of ester, thioester, amide, peptide and isopeptide bonds formed by the C-terminal Gly of ubiquitin (a 76-residue protein attached to proteins as an intracellular targeting signal).</text>
        <dbReference type="EC" id="3.4.19.12"/>
    </reaction>
</comment>
<feature type="region of interest" description="Disordered" evidence="10">
    <location>
        <begin position="76"/>
        <end position="113"/>
    </location>
</feature>
<evidence type="ECO:0000256" key="8">
    <source>
        <dbReference type="ARBA" id="ARBA00022833"/>
    </source>
</evidence>
<accession>A0AAD6J5K0</accession>
<dbReference type="EC" id="3.4.19.12" evidence="9"/>
<keyword evidence="9" id="KW-0963">Cytoplasm</keyword>
<dbReference type="GO" id="GO:0016579">
    <property type="term" value="P:protein deubiquitination"/>
    <property type="evidence" value="ECO:0007669"/>
    <property type="project" value="TreeGrafter"/>
</dbReference>
<dbReference type="InterPro" id="IPR048857">
    <property type="entry name" value="OTU1_Ubl"/>
</dbReference>
<dbReference type="InterPro" id="IPR038765">
    <property type="entry name" value="Papain-like_cys_pep_sf"/>
</dbReference>
<comment type="function">
    <text evidence="9">Hydrolase that can remove conjugated ubiquitin from proteins and may therefore play an important regulatory role at the level of protein turnover by preventing degradation.</text>
</comment>
<protein>
    <recommendedName>
        <fullName evidence="9">Ubiquitin thioesterase OTU</fullName>
        <ecNumber evidence="9">3.4.19.12</ecNumber>
    </recommendedName>
</protein>
<organism evidence="12 13">
    <name type="scientific">Drechslerella dactyloides</name>
    <name type="common">Nematode-trapping fungus</name>
    <name type="synonym">Arthrobotrys dactyloides</name>
    <dbReference type="NCBI Taxonomy" id="74499"/>
    <lineage>
        <taxon>Eukaryota</taxon>
        <taxon>Fungi</taxon>
        <taxon>Dikarya</taxon>
        <taxon>Ascomycota</taxon>
        <taxon>Pezizomycotina</taxon>
        <taxon>Orbiliomycetes</taxon>
        <taxon>Orbiliales</taxon>
        <taxon>Orbiliaceae</taxon>
        <taxon>Drechslerella</taxon>
    </lineage>
</organism>
<feature type="domain" description="OTU" evidence="11">
    <location>
        <begin position="159"/>
        <end position="285"/>
    </location>
</feature>
<evidence type="ECO:0000256" key="6">
    <source>
        <dbReference type="ARBA" id="ARBA00022801"/>
    </source>
</evidence>
<dbReference type="Proteomes" id="UP001221413">
    <property type="component" value="Unassembled WGS sequence"/>
</dbReference>
<dbReference type="Pfam" id="PF24560">
    <property type="entry name" value="zf-C2H2_OTU1_C"/>
    <property type="match status" value="1"/>
</dbReference>
<evidence type="ECO:0000313" key="12">
    <source>
        <dbReference type="EMBL" id="KAJ6264665.1"/>
    </source>
</evidence>
<comment type="caution">
    <text evidence="12">The sequence shown here is derived from an EMBL/GenBank/DDBJ whole genome shotgun (WGS) entry which is preliminary data.</text>
</comment>
<proteinExistence type="predicted"/>
<feature type="compositionally biased region" description="Polar residues" evidence="10">
    <location>
        <begin position="89"/>
        <end position="104"/>
    </location>
</feature>
<comment type="subcellular location">
    <subcellularLocation>
        <location evidence="9">Cytoplasm</location>
    </subcellularLocation>
</comment>